<dbReference type="InterPro" id="IPR009000">
    <property type="entry name" value="Transl_B-barrel_sf"/>
</dbReference>
<dbReference type="GO" id="GO:0001522">
    <property type="term" value="P:pseudouridine synthesis"/>
    <property type="evidence" value="ECO:0007669"/>
    <property type="project" value="InterPro"/>
</dbReference>
<dbReference type="GO" id="GO:0005634">
    <property type="term" value="C:nucleus"/>
    <property type="evidence" value="ECO:0007669"/>
    <property type="project" value="UniProtKB-SubCell"/>
</dbReference>
<dbReference type="Pfam" id="PF04410">
    <property type="entry name" value="Gar1"/>
    <property type="match status" value="1"/>
</dbReference>
<keyword evidence="7" id="KW-0694">RNA-binding</keyword>
<comment type="subcellular location">
    <subcellularLocation>
        <location evidence="1">Nucleus</location>
    </subcellularLocation>
</comment>
<dbReference type="EMBL" id="CALNXJ010000035">
    <property type="protein sequence ID" value="CAH3141499.1"/>
    <property type="molecule type" value="Genomic_DNA"/>
</dbReference>
<dbReference type="PANTHER" id="PTHR31633:SF1">
    <property type="entry name" value="H_ACA RIBONUCLEOPROTEIN COMPLEX NON-CORE SUBUNIT NAF1"/>
    <property type="match status" value="1"/>
</dbReference>
<dbReference type="InterPro" id="IPR007504">
    <property type="entry name" value="H/ACA_rnp_Gar1/Naf1"/>
</dbReference>
<evidence type="ECO:0000256" key="7">
    <source>
        <dbReference type="ARBA" id="ARBA00022884"/>
    </source>
</evidence>
<feature type="region of interest" description="Disordered" evidence="9">
    <location>
        <begin position="480"/>
        <end position="587"/>
    </location>
</feature>
<feature type="compositionally biased region" description="Polar residues" evidence="9">
    <location>
        <begin position="657"/>
        <end position="667"/>
    </location>
</feature>
<dbReference type="SUPFAM" id="SSF50447">
    <property type="entry name" value="Translation proteins"/>
    <property type="match status" value="1"/>
</dbReference>
<dbReference type="InterPro" id="IPR040309">
    <property type="entry name" value="Naf1"/>
</dbReference>
<feature type="compositionally biased region" description="Basic and acidic residues" evidence="9">
    <location>
        <begin position="235"/>
        <end position="248"/>
    </location>
</feature>
<dbReference type="GO" id="GO:0006364">
    <property type="term" value="P:rRNA processing"/>
    <property type="evidence" value="ECO:0007669"/>
    <property type="project" value="UniProtKB-KW"/>
</dbReference>
<sequence>MQHETEKMCEFEGDKVSNEEETRTVSIDGKNCLAVIAEAYSSSEDETYADTRFIAESSMVEDSICNKMDTNDFVNVGVNLGSVREESTALEEQNNSLNRVSSPGTAPQSKLTVGPKSDAFMLSEPGSDGCALGLKESDSQLVLKVLSNKDYVIAPSGDDSIPLYPKKDDHALPQPKRCEHILKIKPKDNECTVDESIDRRHTSVEEQDGGQSFLMSNDVPSVVTESGEQTVAEPDDMRDVDTPEESQRDQYRIVELEQHGHFATNHDGNTCHQVYTMSSIDKELEIICEAGSNVQTKEHAQDPTAVHSSSSDSSSDEESSSSESSESSSDDDLEDIRKEIEKEEDRTYVGPLKTRSELSVKDLPEVADVDITVDENVQLVELGVVFSVVESLVVVKALPQTPALDSESALFLENRSCLGVVFETFGPVQTPFYSVRFNNEADIDKRNIHVGDKVFYAPDMMEYSNFVFVAQLKKLKGSDASWEHDEEPPVEAEEFSDDEEEAKAKASKKKERMAKKGPPADVDKASNTESERNIHQGSNRGGRKRTWQNRGRGKPANQSQDGGNFATSPRRPFPPARGTLPLRAPPHVGLRPSLFAGNPYMHHPPQGPQQLIMGHTGLYAGLPPRGPSQRGPLMPQPMGPSPDTYPGLMGNVPLPQFGTQRLSTSQHIPAGLPPGFAPRHVIPGPADPYDYRANVGLQARNAGFPISSPSPPTFPPNL</sequence>
<dbReference type="GO" id="GO:0000493">
    <property type="term" value="P:box H/ACA snoRNP assembly"/>
    <property type="evidence" value="ECO:0007669"/>
    <property type="project" value="InterPro"/>
</dbReference>
<feature type="region of interest" description="Disordered" evidence="9">
    <location>
        <begin position="635"/>
        <end position="683"/>
    </location>
</feature>
<feature type="region of interest" description="Disordered" evidence="9">
    <location>
        <begin position="223"/>
        <end position="248"/>
    </location>
</feature>
<evidence type="ECO:0000313" key="10">
    <source>
        <dbReference type="EMBL" id="CAH3141499.1"/>
    </source>
</evidence>
<evidence type="ECO:0000256" key="6">
    <source>
        <dbReference type="ARBA" id="ARBA00022553"/>
    </source>
</evidence>
<dbReference type="GO" id="GO:0043489">
    <property type="term" value="P:RNA stabilization"/>
    <property type="evidence" value="ECO:0007669"/>
    <property type="project" value="UniProtKB-ARBA"/>
</dbReference>
<dbReference type="InterPro" id="IPR038664">
    <property type="entry name" value="Gar1/Naf1_Cbf5-bd_sf"/>
</dbReference>
<keyword evidence="5" id="KW-0698">rRNA processing</keyword>
<evidence type="ECO:0000256" key="5">
    <source>
        <dbReference type="ARBA" id="ARBA00022552"/>
    </source>
</evidence>
<dbReference type="GO" id="GO:0005732">
    <property type="term" value="C:sno(s)RNA-containing ribonucleoprotein complex"/>
    <property type="evidence" value="ECO:0007669"/>
    <property type="project" value="InterPro"/>
</dbReference>
<feature type="compositionally biased region" description="Polar residues" evidence="9">
    <location>
        <begin position="556"/>
        <end position="567"/>
    </location>
</feature>
<dbReference type="GO" id="GO:0003723">
    <property type="term" value="F:RNA binding"/>
    <property type="evidence" value="ECO:0007669"/>
    <property type="project" value="UniProtKB-KW"/>
</dbReference>
<keyword evidence="8" id="KW-0539">Nucleus</keyword>
<keyword evidence="11" id="KW-1185">Reference proteome</keyword>
<dbReference type="Gene3D" id="2.40.10.230">
    <property type="entry name" value="Probable tRNA pseudouridine synthase domain"/>
    <property type="match status" value="1"/>
</dbReference>
<keyword evidence="4" id="KW-0690">Ribosome biogenesis</keyword>
<feature type="region of interest" description="Disordered" evidence="9">
    <location>
        <begin position="1"/>
        <end position="22"/>
    </location>
</feature>
<name>A0AAU9XBJ2_9CNID</name>
<evidence type="ECO:0000256" key="9">
    <source>
        <dbReference type="SAM" id="MobiDB-lite"/>
    </source>
</evidence>
<feature type="region of interest" description="Disordered" evidence="9">
    <location>
        <begin position="295"/>
        <end position="334"/>
    </location>
</feature>
<feature type="compositionally biased region" description="Basic and acidic residues" evidence="9">
    <location>
        <begin position="521"/>
        <end position="534"/>
    </location>
</feature>
<reference evidence="10 11" key="1">
    <citation type="submission" date="2022-05" db="EMBL/GenBank/DDBJ databases">
        <authorList>
            <consortium name="Genoscope - CEA"/>
            <person name="William W."/>
        </authorList>
    </citation>
    <scope>NUCLEOTIDE SEQUENCE [LARGE SCALE GENOMIC DNA]</scope>
</reference>
<evidence type="ECO:0000256" key="2">
    <source>
        <dbReference type="ARBA" id="ARBA00009801"/>
    </source>
</evidence>
<evidence type="ECO:0000256" key="4">
    <source>
        <dbReference type="ARBA" id="ARBA00022517"/>
    </source>
</evidence>
<dbReference type="FunFam" id="2.40.10.230:FF:000002">
    <property type="entry name" value="H/ACA ribonucleoprotein complex non-core subunit NAF1"/>
    <property type="match status" value="1"/>
</dbReference>
<feature type="compositionally biased region" description="Acidic residues" evidence="9">
    <location>
        <begin position="484"/>
        <end position="501"/>
    </location>
</feature>
<comment type="caution">
    <text evidence="10">The sequence shown here is derived from an EMBL/GenBank/DDBJ whole genome shotgun (WGS) entry which is preliminary data.</text>
</comment>
<evidence type="ECO:0000256" key="3">
    <source>
        <dbReference type="ARBA" id="ARBA00021438"/>
    </source>
</evidence>
<evidence type="ECO:0000313" key="11">
    <source>
        <dbReference type="Proteomes" id="UP001159428"/>
    </source>
</evidence>
<keyword evidence="6" id="KW-0597">Phosphoprotein</keyword>
<proteinExistence type="inferred from homology"/>
<protein>
    <recommendedName>
        <fullName evidence="3">H/ACA ribonucleoprotein complex non-core subunit NAF1</fullName>
    </recommendedName>
</protein>
<dbReference type="AlphaFoldDB" id="A0AAU9XBJ2"/>
<evidence type="ECO:0000256" key="1">
    <source>
        <dbReference type="ARBA" id="ARBA00004123"/>
    </source>
</evidence>
<accession>A0AAU9XBJ2</accession>
<feature type="compositionally biased region" description="Basic residues" evidence="9">
    <location>
        <begin position="541"/>
        <end position="553"/>
    </location>
</feature>
<feature type="region of interest" description="Disordered" evidence="9">
    <location>
        <begin position="91"/>
        <end position="111"/>
    </location>
</feature>
<evidence type="ECO:0000256" key="8">
    <source>
        <dbReference type="ARBA" id="ARBA00023242"/>
    </source>
</evidence>
<dbReference type="PANTHER" id="PTHR31633">
    <property type="entry name" value="H/ACA RIBONUCLEOPROTEIN COMPLEX NON-CORE SUBUNIT NAF1"/>
    <property type="match status" value="1"/>
</dbReference>
<gene>
    <name evidence="10" type="ORF">PMEA_00019760</name>
</gene>
<comment type="similarity">
    <text evidence="2">Belongs to the NAF1 family.</text>
</comment>
<dbReference type="Proteomes" id="UP001159428">
    <property type="component" value="Unassembled WGS sequence"/>
</dbReference>
<feature type="compositionally biased region" description="Basic residues" evidence="9">
    <location>
        <begin position="505"/>
        <end position="515"/>
    </location>
</feature>
<organism evidence="10 11">
    <name type="scientific">Pocillopora meandrina</name>
    <dbReference type="NCBI Taxonomy" id="46732"/>
    <lineage>
        <taxon>Eukaryota</taxon>
        <taxon>Metazoa</taxon>
        <taxon>Cnidaria</taxon>
        <taxon>Anthozoa</taxon>
        <taxon>Hexacorallia</taxon>
        <taxon>Scleractinia</taxon>
        <taxon>Astrocoeniina</taxon>
        <taxon>Pocilloporidae</taxon>
        <taxon>Pocillopora</taxon>
    </lineage>
</organism>